<dbReference type="EMBL" id="BAAASR010000005">
    <property type="protein sequence ID" value="GAA2482185.1"/>
    <property type="molecule type" value="Genomic_DNA"/>
</dbReference>
<comment type="caution">
    <text evidence="1">The sequence shown here is derived from an EMBL/GenBank/DDBJ whole genome shotgun (WGS) entry which is preliminary data.</text>
</comment>
<sequence length="65" mass="6708">MGVQAAPWAHREGPLLVRGQHSGAIVFRSTMAPLCGGSTWAIYNDGGIAQALRGVAVVVSGSTSW</sequence>
<gene>
    <name evidence="1" type="ORF">GCM10010393_11080</name>
</gene>
<proteinExistence type="predicted"/>
<dbReference type="Proteomes" id="UP001499942">
    <property type="component" value="Unassembled WGS sequence"/>
</dbReference>
<evidence type="ECO:0000313" key="2">
    <source>
        <dbReference type="Proteomes" id="UP001499942"/>
    </source>
</evidence>
<organism evidence="1 2">
    <name type="scientific">Streptomyces gobitricini</name>
    <dbReference type="NCBI Taxonomy" id="68211"/>
    <lineage>
        <taxon>Bacteria</taxon>
        <taxon>Bacillati</taxon>
        <taxon>Actinomycetota</taxon>
        <taxon>Actinomycetes</taxon>
        <taxon>Kitasatosporales</taxon>
        <taxon>Streptomycetaceae</taxon>
        <taxon>Streptomyces</taxon>
    </lineage>
</organism>
<reference evidence="2" key="1">
    <citation type="journal article" date="2019" name="Int. J. Syst. Evol. Microbiol.">
        <title>The Global Catalogue of Microorganisms (GCM) 10K type strain sequencing project: providing services to taxonomists for standard genome sequencing and annotation.</title>
        <authorList>
            <consortium name="The Broad Institute Genomics Platform"/>
            <consortium name="The Broad Institute Genome Sequencing Center for Infectious Disease"/>
            <person name="Wu L."/>
            <person name="Ma J."/>
        </authorList>
    </citation>
    <scope>NUCLEOTIDE SEQUENCE [LARGE SCALE GENOMIC DNA]</scope>
    <source>
        <strain evidence="2">JCM 5062</strain>
    </source>
</reference>
<protein>
    <submittedName>
        <fullName evidence="1">Uncharacterized protein</fullName>
    </submittedName>
</protein>
<name>A0ABP5YMC4_9ACTN</name>
<accession>A0ABP5YMC4</accession>
<evidence type="ECO:0000313" key="1">
    <source>
        <dbReference type="EMBL" id="GAA2482185.1"/>
    </source>
</evidence>
<keyword evidence="2" id="KW-1185">Reference proteome</keyword>
<dbReference type="RefSeq" id="WP_344357153.1">
    <property type="nucleotide sequence ID" value="NZ_BAAASR010000005.1"/>
</dbReference>